<feature type="transmembrane region" description="Helical" evidence="5">
    <location>
        <begin position="268"/>
        <end position="291"/>
    </location>
</feature>
<feature type="domain" description="EamA" evidence="6">
    <location>
        <begin position="142"/>
        <end position="284"/>
    </location>
</feature>
<feature type="domain" description="EamA" evidence="6">
    <location>
        <begin position="6"/>
        <end position="130"/>
    </location>
</feature>
<feature type="transmembrane region" description="Helical" evidence="5">
    <location>
        <begin position="242"/>
        <end position="262"/>
    </location>
</feature>
<evidence type="ECO:0000313" key="7">
    <source>
        <dbReference type="EMBL" id="MEL0614872.1"/>
    </source>
</evidence>
<dbReference type="PANTHER" id="PTHR32322">
    <property type="entry name" value="INNER MEMBRANE TRANSPORTER"/>
    <property type="match status" value="1"/>
</dbReference>
<dbReference type="InterPro" id="IPR050638">
    <property type="entry name" value="AA-Vitamin_Transporters"/>
</dbReference>
<dbReference type="EMBL" id="JBAKAR010000022">
    <property type="protein sequence ID" value="MEL0614872.1"/>
    <property type="molecule type" value="Genomic_DNA"/>
</dbReference>
<keyword evidence="4 5" id="KW-0472">Membrane</keyword>
<gene>
    <name evidence="7" type="ORF">V6242_17100</name>
</gene>
<comment type="caution">
    <text evidence="7">The sequence shown here is derived from an EMBL/GenBank/DDBJ whole genome shotgun (WGS) entry which is preliminary data.</text>
</comment>
<evidence type="ECO:0000259" key="6">
    <source>
        <dbReference type="Pfam" id="PF00892"/>
    </source>
</evidence>
<dbReference type="Proteomes" id="UP001379949">
    <property type="component" value="Unassembled WGS sequence"/>
</dbReference>
<feature type="transmembrane region" description="Helical" evidence="5">
    <location>
        <begin position="33"/>
        <end position="51"/>
    </location>
</feature>
<evidence type="ECO:0000256" key="4">
    <source>
        <dbReference type="ARBA" id="ARBA00023136"/>
    </source>
</evidence>
<dbReference type="InterPro" id="IPR037185">
    <property type="entry name" value="EmrE-like"/>
</dbReference>
<feature type="transmembrane region" description="Helical" evidence="5">
    <location>
        <begin position="86"/>
        <end position="108"/>
    </location>
</feature>
<keyword evidence="8" id="KW-1185">Reference proteome</keyword>
<protein>
    <submittedName>
        <fullName evidence="7">EamA family transporter</fullName>
    </submittedName>
</protein>
<dbReference type="SUPFAM" id="SSF103481">
    <property type="entry name" value="Multidrug resistance efflux transporter EmrE"/>
    <property type="match status" value="2"/>
</dbReference>
<dbReference type="Pfam" id="PF00892">
    <property type="entry name" value="EamA"/>
    <property type="match status" value="2"/>
</dbReference>
<dbReference type="InterPro" id="IPR000620">
    <property type="entry name" value="EamA_dom"/>
</dbReference>
<evidence type="ECO:0000256" key="5">
    <source>
        <dbReference type="SAM" id="Phobius"/>
    </source>
</evidence>
<reference evidence="7 8" key="1">
    <citation type="submission" date="2024-02" db="EMBL/GenBank/DDBJ databases">
        <title>Bacteria isolated from the canopy kelp, Nereocystis luetkeana.</title>
        <authorList>
            <person name="Pfister C.A."/>
            <person name="Younker I.T."/>
            <person name="Light S.H."/>
        </authorList>
    </citation>
    <scope>NUCLEOTIDE SEQUENCE [LARGE SCALE GENOMIC DNA]</scope>
    <source>
        <strain evidence="7 8">TI.4.07</strain>
    </source>
</reference>
<name>A0ABU9G8R9_9GAMM</name>
<feature type="transmembrane region" description="Helical" evidence="5">
    <location>
        <begin position="138"/>
        <end position="159"/>
    </location>
</feature>
<evidence type="ECO:0000313" key="8">
    <source>
        <dbReference type="Proteomes" id="UP001379949"/>
    </source>
</evidence>
<accession>A0ABU9G8R9</accession>
<feature type="transmembrane region" description="Helical" evidence="5">
    <location>
        <begin position="171"/>
        <end position="194"/>
    </location>
</feature>
<keyword evidence="3 5" id="KW-1133">Transmembrane helix</keyword>
<evidence type="ECO:0000256" key="2">
    <source>
        <dbReference type="ARBA" id="ARBA00022692"/>
    </source>
</evidence>
<proteinExistence type="predicted"/>
<feature type="transmembrane region" description="Helical" evidence="5">
    <location>
        <begin position="7"/>
        <end position="27"/>
    </location>
</feature>
<dbReference type="Gene3D" id="1.10.3730.20">
    <property type="match status" value="1"/>
</dbReference>
<evidence type="ECO:0000256" key="1">
    <source>
        <dbReference type="ARBA" id="ARBA00004141"/>
    </source>
</evidence>
<feature type="transmembrane region" description="Helical" evidence="5">
    <location>
        <begin position="60"/>
        <end position="80"/>
    </location>
</feature>
<feature type="transmembrane region" description="Helical" evidence="5">
    <location>
        <begin position="115"/>
        <end position="132"/>
    </location>
</feature>
<keyword evidence="2 5" id="KW-0812">Transmembrane</keyword>
<feature type="transmembrane region" description="Helical" evidence="5">
    <location>
        <begin position="206"/>
        <end position="230"/>
    </location>
</feature>
<comment type="subcellular location">
    <subcellularLocation>
        <location evidence="1">Membrane</location>
        <topology evidence="1">Multi-pass membrane protein</topology>
    </subcellularLocation>
</comment>
<dbReference type="PANTHER" id="PTHR32322:SF9">
    <property type="entry name" value="AMINO-ACID METABOLITE EFFLUX PUMP-RELATED"/>
    <property type="match status" value="1"/>
</dbReference>
<organism evidence="7 8">
    <name type="scientific">Marinomonas arenicola</name>
    <dbReference type="NCBI Taxonomy" id="569601"/>
    <lineage>
        <taxon>Bacteria</taxon>
        <taxon>Pseudomonadati</taxon>
        <taxon>Pseudomonadota</taxon>
        <taxon>Gammaproteobacteria</taxon>
        <taxon>Oceanospirillales</taxon>
        <taxon>Oceanospirillaceae</taxon>
        <taxon>Marinomonas</taxon>
    </lineage>
</organism>
<dbReference type="RefSeq" id="WP_133004543.1">
    <property type="nucleotide sequence ID" value="NZ_BAAAFB010000009.1"/>
</dbReference>
<evidence type="ECO:0000256" key="3">
    <source>
        <dbReference type="ARBA" id="ARBA00022989"/>
    </source>
</evidence>
<sequence>MTRRDMLIALAIIIAWGLNFVVIAWGLDDLPPMMLGGLRFLMVAVIGSLFFKRPKTPLKWWFLYALPLSFGQFAFLFSAMKFGMPAGLASLVLQSQAIFTLLFAVVFLKESVRPYQVIAIAIAAGGLATIALENDNTSMTLIGFGLTLVAATCWALGNISTKVISKKGYHANVNLVIWSCWIPPLPFFVCSWFIDGSDVMVQSLQNINWGTMATLAYLSIFATVAGYGLWSYLMSRYPAATIAPLTLGVPVVGLTTSAILLSEYISPLQWIGILFVLLGLILNTLGGRLLARRTSKQTLV</sequence>